<dbReference type="RefSeq" id="WP_017676448.1">
    <property type="nucleotide sequence ID" value="NZ_FMZQ01000001.1"/>
</dbReference>
<name>A0A1G6IRI2_9GAMM</name>
<reference evidence="2" key="1">
    <citation type="submission" date="2016-10" db="EMBL/GenBank/DDBJ databases">
        <authorList>
            <person name="Varghese N."/>
            <person name="Submissions S."/>
        </authorList>
    </citation>
    <scope>NUCLEOTIDE SEQUENCE [LARGE SCALE GENOMIC DNA]</scope>
    <source>
        <strain evidence="2">DSM 26382</strain>
    </source>
</reference>
<evidence type="ECO:0000313" key="2">
    <source>
        <dbReference type="Proteomes" id="UP000199467"/>
    </source>
</evidence>
<dbReference type="Proteomes" id="UP000199467">
    <property type="component" value="Unassembled WGS sequence"/>
</dbReference>
<dbReference type="AlphaFoldDB" id="A0A1G6IRI2"/>
<evidence type="ECO:0000313" key="1">
    <source>
        <dbReference type="EMBL" id="SDC08635.1"/>
    </source>
</evidence>
<dbReference type="GeneID" id="83639358"/>
<organism evidence="1 2">
    <name type="scientific">Ectopseudomonas chengduensis</name>
    <dbReference type="NCBI Taxonomy" id="489632"/>
    <lineage>
        <taxon>Bacteria</taxon>
        <taxon>Pseudomonadati</taxon>
        <taxon>Pseudomonadota</taxon>
        <taxon>Gammaproteobacteria</taxon>
        <taxon>Pseudomonadales</taxon>
        <taxon>Pseudomonadaceae</taxon>
        <taxon>Ectopseudomonas</taxon>
    </lineage>
</organism>
<gene>
    <name evidence="1" type="ORF">SAMN05216576_101372</name>
</gene>
<keyword evidence="2" id="KW-1185">Reference proteome</keyword>
<dbReference type="EMBL" id="FMZQ01000001">
    <property type="protein sequence ID" value="SDC08635.1"/>
    <property type="molecule type" value="Genomic_DNA"/>
</dbReference>
<accession>A0A1G6IRI2</accession>
<protein>
    <submittedName>
        <fullName evidence="1">Uncharacterized protein</fullName>
    </submittedName>
</protein>
<sequence>MQRASELRALQHLHGQLAEALEQGDWTRIGEIDALIRSCLQLLAGLPTLSDEVREAKRHLQQLHGQARIACAQECERVRRLLLTHLEYAEGRSAYMRVDLYQGGR</sequence>
<proteinExistence type="predicted"/>